<dbReference type="AlphaFoldDB" id="A0A9P5UV32"/>
<evidence type="ECO:0000313" key="4">
    <source>
        <dbReference type="Proteomes" id="UP000748756"/>
    </source>
</evidence>
<feature type="non-terminal residue" evidence="3">
    <location>
        <position position="1"/>
    </location>
</feature>
<keyword evidence="1" id="KW-0460">Magnesium</keyword>
<gene>
    <name evidence="3" type="ORF">BG015_006199</name>
</gene>
<dbReference type="InterPro" id="IPR029017">
    <property type="entry name" value="Enolase-like_N"/>
</dbReference>
<dbReference type="PANTHER" id="PTHR11902:SF1">
    <property type="entry name" value="ENOLASE"/>
    <property type="match status" value="1"/>
</dbReference>
<evidence type="ECO:0000313" key="3">
    <source>
        <dbReference type="EMBL" id="KAF9119910.1"/>
    </source>
</evidence>
<evidence type="ECO:0000256" key="1">
    <source>
        <dbReference type="ARBA" id="ARBA00022842"/>
    </source>
</evidence>
<dbReference type="GO" id="GO:0004634">
    <property type="term" value="F:phosphopyruvate hydratase activity"/>
    <property type="evidence" value="ECO:0007669"/>
    <property type="project" value="InterPro"/>
</dbReference>
<dbReference type="PANTHER" id="PTHR11902">
    <property type="entry name" value="ENOLASE"/>
    <property type="match status" value="1"/>
</dbReference>
<comment type="caution">
    <text evidence="3">The sequence shown here is derived from an EMBL/GenBank/DDBJ whole genome shotgun (WGS) entry which is preliminary data.</text>
</comment>
<organism evidence="3 4">
    <name type="scientific">Linnemannia schmuckeri</name>
    <dbReference type="NCBI Taxonomy" id="64567"/>
    <lineage>
        <taxon>Eukaryota</taxon>
        <taxon>Fungi</taxon>
        <taxon>Fungi incertae sedis</taxon>
        <taxon>Mucoromycota</taxon>
        <taxon>Mortierellomycotina</taxon>
        <taxon>Mortierellomycetes</taxon>
        <taxon>Mortierellales</taxon>
        <taxon>Mortierellaceae</taxon>
        <taxon>Linnemannia</taxon>
    </lineage>
</organism>
<feature type="domain" description="Enolase N-terminal" evidence="2">
    <location>
        <begin position="3"/>
        <end position="58"/>
    </location>
</feature>
<dbReference type="GO" id="GO:0006096">
    <property type="term" value="P:glycolytic process"/>
    <property type="evidence" value="ECO:0007669"/>
    <property type="project" value="InterPro"/>
</dbReference>
<dbReference type="GO" id="GO:0000287">
    <property type="term" value="F:magnesium ion binding"/>
    <property type="evidence" value="ECO:0007669"/>
    <property type="project" value="InterPro"/>
</dbReference>
<dbReference type="EMBL" id="JAAAUQ010002929">
    <property type="protein sequence ID" value="KAF9119910.1"/>
    <property type="molecule type" value="Genomic_DNA"/>
</dbReference>
<keyword evidence="4" id="KW-1185">Reference proteome</keyword>
<dbReference type="Pfam" id="PF03952">
    <property type="entry name" value="Enolase_N"/>
    <property type="match status" value="1"/>
</dbReference>
<evidence type="ECO:0000259" key="2">
    <source>
        <dbReference type="SMART" id="SM01193"/>
    </source>
</evidence>
<sequence>MAITKVHARQIFDSRGNPTVEVEVTTPKGVFRADVPSGASTGIHEALELRDNDKHAYVGK</sequence>
<reference evidence="3" key="1">
    <citation type="journal article" date="2020" name="Fungal Divers.">
        <title>Resolving the Mortierellaceae phylogeny through synthesis of multi-gene phylogenetics and phylogenomics.</title>
        <authorList>
            <person name="Vandepol N."/>
            <person name="Liber J."/>
            <person name="Desiro A."/>
            <person name="Na H."/>
            <person name="Kennedy M."/>
            <person name="Barry K."/>
            <person name="Grigoriev I.V."/>
            <person name="Miller A.N."/>
            <person name="O'Donnell K."/>
            <person name="Stajich J.E."/>
            <person name="Bonito G."/>
        </authorList>
    </citation>
    <scope>NUCLEOTIDE SEQUENCE</scope>
    <source>
        <strain evidence="3">NRRL 6426</strain>
    </source>
</reference>
<name>A0A9P5UV32_9FUNG</name>
<dbReference type="Gene3D" id="3.30.390.10">
    <property type="entry name" value="Enolase-like, N-terminal domain"/>
    <property type="match status" value="1"/>
</dbReference>
<dbReference type="InterPro" id="IPR020811">
    <property type="entry name" value="Enolase_N"/>
</dbReference>
<dbReference type="InterPro" id="IPR000941">
    <property type="entry name" value="Enolase"/>
</dbReference>
<accession>A0A9P5UV32</accession>
<proteinExistence type="predicted"/>
<dbReference type="OrthoDB" id="1739814at2759"/>
<dbReference type="SMART" id="SM01193">
    <property type="entry name" value="Enolase_N"/>
    <property type="match status" value="1"/>
</dbReference>
<protein>
    <recommendedName>
        <fullName evidence="2">Enolase N-terminal domain-containing protein</fullName>
    </recommendedName>
</protein>
<dbReference type="SUPFAM" id="SSF54826">
    <property type="entry name" value="Enolase N-terminal domain-like"/>
    <property type="match status" value="1"/>
</dbReference>
<dbReference type="Proteomes" id="UP000748756">
    <property type="component" value="Unassembled WGS sequence"/>
</dbReference>
<dbReference type="GO" id="GO:0000015">
    <property type="term" value="C:phosphopyruvate hydratase complex"/>
    <property type="evidence" value="ECO:0007669"/>
    <property type="project" value="InterPro"/>
</dbReference>